<dbReference type="Proteomes" id="UP000199657">
    <property type="component" value="Unassembled WGS sequence"/>
</dbReference>
<organism evidence="1 2">
    <name type="scientific">Aquisalimonas asiatica</name>
    <dbReference type="NCBI Taxonomy" id="406100"/>
    <lineage>
        <taxon>Bacteria</taxon>
        <taxon>Pseudomonadati</taxon>
        <taxon>Pseudomonadota</taxon>
        <taxon>Gammaproteobacteria</taxon>
        <taxon>Chromatiales</taxon>
        <taxon>Ectothiorhodospiraceae</taxon>
        <taxon>Aquisalimonas</taxon>
    </lineage>
</organism>
<keyword evidence="1" id="KW-0808">Transferase</keyword>
<keyword evidence="2" id="KW-1185">Reference proteome</keyword>
<protein>
    <submittedName>
        <fullName evidence="1">Gamma-glutamyltransferase 2. Threonine peptidase. MEROPS family T03</fullName>
    </submittedName>
</protein>
<dbReference type="RefSeq" id="WP_091646524.1">
    <property type="nucleotide sequence ID" value="NZ_FOEG01000016.1"/>
</dbReference>
<dbReference type="InterPro" id="IPR043138">
    <property type="entry name" value="GGT_lsub"/>
</dbReference>
<proteinExistence type="predicted"/>
<dbReference type="InterPro" id="IPR029055">
    <property type="entry name" value="Ntn_hydrolases_N"/>
</dbReference>
<dbReference type="InterPro" id="IPR043137">
    <property type="entry name" value="GGT_ssub_C"/>
</dbReference>
<accession>A0A1H8VVD6</accession>
<dbReference type="STRING" id="406100.SAMN04488052_11625"/>
<evidence type="ECO:0000313" key="1">
    <source>
        <dbReference type="EMBL" id="SEP19243.1"/>
    </source>
</evidence>
<dbReference type="EMBL" id="FOEG01000016">
    <property type="protein sequence ID" value="SEP19243.1"/>
    <property type="molecule type" value="Genomic_DNA"/>
</dbReference>
<dbReference type="OrthoDB" id="5297205at2"/>
<dbReference type="InterPro" id="IPR052896">
    <property type="entry name" value="GGT-like_enzyme"/>
</dbReference>
<sequence length="528" mass="55022">MQFETPYASRRSPVLGDNVVATSQPLAAQAGLDALADGGNAVDAALAAAITLTVVEPTGNGVGSDAFAIVHDSHRLHGLNASGRSPAAWRPDRFSGFESMPLRGWESVTTPGAVSAWVALSERFGALPFPRLFERAIAYAEGGFPVSPVIARLWTLGARELSAQPGFAEAFLPDGHAPTAGERFRNPALAATLRAIAESRGDAFYRGDLAERIAAAAAANGAALSADDLASHAVDWPGTIHIHYNDVLAHEIPPNGQGVAALIALGILDRTELREVGPDSVAGLHLQIEATKLALADAHAHVADPATMTVSPDELLAPDYLDHRAGLIDRRRAGDPGHGDPRPGGTVYLSTADAAGRMVSFIQSNYLGFGSGVVVPGTGISMQGRAGGFSLEAGHPNQVDGGKRPFHTIIPGFLTTADGAPLTSYGVMGGPMQAQGHVQMTVRLADFGQDPQAACDAPRWRVLAGRRVAVEATMPDNTRTALMELGHELVVEEPEAAFGFGGAQIVHRLEAGYVAGSDPRKDGQAVAF</sequence>
<gene>
    <name evidence="1" type="ORF">SAMN04488052_11625</name>
</gene>
<dbReference type="Pfam" id="PF01019">
    <property type="entry name" value="G_glu_transpept"/>
    <property type="match status" value="1"/>
</dbReference>
<dbReference type="Gene3D" id="3.60.20.40">
    <property type="match status" value="1"/>
</dbReference>
<dbReference type="PANTHER" id="PTHR43881:SF1">
    <property type="entry name" value="GAMMA-GLUTAMYLTRANSPEPTIDASE (AFU_ORTHOLOGUE AFUA_4G13580)"/>
    <property type="match status" value="1"/>
</dbReference>
<dbReference type="PRINTS" id="PR01210">
    <property type="entry name" value="GGTRANSPTASE"/>
</dbReference>
<dbReference type="AlphaFoldDB" id="A0A1H8VVD6"/>
<dbReference type="SUPFAM" id="SSF56235">
    <property type="entry name" value="N-terminal nucleophile aminohydrolases (Ntn hydrolases)"/>
    <property type="match status" value="1"/>
</dbReference>
<dbReference type="Gene3D" id="1.10.246.130">
    <property type="match status" value="1"/>
</dbReference>
<name>A0A1H8VVD6_9GAMM</name>
<dbReference type="PANTHER" id="PTHR43881">
    <property type="entry name" value="GAMMA-GLUTAMYLTRANSPEPTIDASE (AFU_ORTHOLOGUE AFUA_4G13580)"/>
    <property type="match status" value="1"/>
</dbReference>
<dbReference type="GO" id="GO:0016740">
    <property type="term" value="F:transferase activity"/>
    <property type="evidence" value="ECO:0007669"/>
    <property type="project" value="UniProtKB-KW"/>
</dbReference>
<evidence type="ECO:0000313" key="2">
    <source>
        <dbReference type="Proteomes" id="UP000199657"/>
    </source>
</evidence>
<reference evidence="1 2" key="1">
    <citation type="submission" date="2016-10" db="EMBL/GenBank/DDBJ databases">
        <authorList>
            <person name="de Groot N.N."/>
        </authorList>
    </citation>
    <scope>NUCLEOTIDE SEQUENCE [LARGE SCALE GENOMIC DNA]</scope>
    <source>
        <strain evidence="1 2">CGMCC 1.6291</strain>
    </source>
</reference>